<feature type="transmembrane region" description="Helical" evidence="1">
    <location>
        <begin position="284"/>
        <end position="303"/>
    </location>
</feature>
<feature type="transmembrane region" description="Helical" evidence="1">
    <location>
        <begin position="377"/>
        <end position="397"/>
    </location>
</feature>
<evidence type="ECO:0000313" key="2">
    <source>
        <dbReference type="EMBL" id="MFE8696286.1"/>
    </source>
</evidence>
<sequence length="403" mass="47508">MFDEKKLWKERFSQTSKELSRYLRYIFNGHIVIVMVFLLGTAAFYYQEWLTTIPEQFPAAIIMAIVLASILTYSPIFTFLTEADRIFLLPLENRLQGFFKRSMVVSYLFQAYLLIMGLAVFMPMYARINEGDFQAFLPFFTAMLVIKVMNLLIRWKVQYYVEKSVHLTDSLIRYAVNAVFLFFLFSNESLLLLLPEVFLLILLLLFYRNSTKEKGLKWEFLIEQEERRMTSFYRLANMFTDVPNLRDRVKRRLWLDWLFSKLEYGQKNTFSYLFIRTFLRAGDYFGLFIRLTIIGAAGIYLISFGFGQILLILLFMYLTGFQLVPLWNHHQHKLWVKLYPVDEELKSKSFKQLLSKILYVQAFLLSIAVLVKGEGVMALIALIAGVGFAYFFTNIYIQKKLAS</sequence>
<feature type="transmembrane region" description="Helical" evidence="1">
    <location>
        <begin position="309"/>
        <end position="327"/>
    </location>
</feature>
<keyword evidence="1" id="KW-0472">Membrane</keyword>
<dbReference type="Proteomes" id="UP001601058">
    <property type="component" value="Unassembled WGS sequence"/>
</dbReference>
<evidence type="ECO:0000256" key="1">
    <source>
        <dbReference type="SAM" id="Phobius"/>
    </source>
</evidence>
<gene>
    <name evidence="2" type="ORF">ACFYKT_07950</name>
</gene>
<keyword evidence="1" id="KW-1133">Transmembrane helix</keyword>
<accession>A0ABW6JWS3</accession>
<dbReference type="PIRSF" id="PIRSF037259">
    <property type="entry name" value="EcsB_ABC"/>
    <property type="match status" value="1"/>
</dbReference>
<feature type="transmembrane region" description="Helical" evidence="1">
    <location>
        <begin position="21"/>
        <end position="45"/>
    </location>
</feature>
<organism evidence="2 3">
    <name type="scientific">Cytobacillus mangrovibacter</name>
    <dbReference type="NCBI Taxonomy" id="3299024"/>
    <lineage>
        <taxon>Bacteria</taxon>
        <taxon>Bacillati</taxon>
        <taxon>Bacillota</taxon>
        <taxon>Bacilli</taxon>
        <taxon>Bacillales</taxon>
        <taxon>Bacillaceae</taxon>
        <taxon>Cytobacillus</taxon>
    </lineage>
</organism>
<feature type="transmembrane region" description="Helical" evidence="1">
    <location>
        <begin position="57"/>
        <end position="81"/>
    </location>
</feature>
<dbReference type="EMBL" id="JBIACJ010000003">
    <property type="protein sequence ID" value="MFE8696286.1"/>
    <property type="molecule type" value="Genomic_DNA"/>
</dbReference>
<reference evidence="2 3" key="1">
    <citation type="submission" date="2024-08" db="EMBL/GenBank/DDBJ databases">
        <title>Two novel Cytobacillus novel species.</title>
        <authorList>
            <person name="Liu G."/>
        </authorList>
    </citation>
    <scope>NUCLEOTIDE SEQUENCE [LARGE SCALE GENOMIC DNA]</scope>
    <source>
        <strain evidence="2 3">FJAT-53684</strain>
    </source>
</reference>
<name>A0ABW6JWS3_9BACI</name>
<feature type="transmembrane region" description="Helical" evidence="1">
    <location>
        <begin position="133"/>
        <end position="153"/>
    </location>
</feature>
<comment type="caution">
    <text evidence="2">The sequence shown here is derived from an EMBL/GenBank/DDBJ whole genome shotgun (WGS) entry which is preliminary data.</text>
</comment>
<feature type="transmembrane region" description="Helical" evidence="1">
    <location>
        <begin position="165"/>
        <end position="184"/>
    </location>
</feature>
<feature type="transmembrane region" description="Helical" evidence="1">
    <location>
        <begin position="102"/>
        <end position="121"/>
    </location>
</feature>
<feature type="transmembrane region" description="Helical" evidence="1">
    <location>
        <begin position="353"/>
        <end position="371"/>
    </location>
</feature>
<keyword evidence="3" id="KW-1185">Reference proteome</keyword>
<dbReference type="RefSeq" id="WP_389217939.1">
    <property type="nucleotide sequence ID" value="NZ_JBIACJ010000003.1"/>
</dbReference>
<keyword evidence="1" id="KW-0812">Transmembrane</keyword>
<protein>
    <submittedName>
        <fullName evidence="2">ABC transporter permease</fullName>
    </submittedName>
</protein>
<proteinExistence type="predicted"/>
<dbReference type="Pfam" id="PF05975">
    <property type="entry name" value="EcsB"/>
    <property type="match status" value="1"/>
</dbReference>
<dbReference type="InterPro" id="IPR010288">
    <property type="entry name" value="EcsB_ABC"/>
</dbReference>
<evidence type="ECO:0000313" key="3">
    <source>
        <dbReference type="Proteomes" id="UP001601058"/>
    </source>
</evidence>
<feature type="transmembrane region" description="Helical" evidence="1">
    <location>
        <begin position="190"/>
        <end position="207"/>
    </location>
</feature>